<sequence length="56" mass="6171">MCKAANIIIPNKGDLCAPNNEKTIIIELPISGLMSTLSAEEIASQYIKLMIFVKMF</sequence>
<gene>
    <name evidence="2" type="ORF">HNP67_001332</name>
</gene>
<dbReference type="AlphaFoldDB" id="A0A7W9ZNV9"/>
<evidence type="ECO:0000259" key="1">
    <source>
        <dbReference type="Pfam" id="PF13382"/>
    </source>
</evidence>
<name>A0A7W9ZNV9_9SPIR</name>
<comment type="caution">
    <text evidence="2">The sequence shown here is derived from an EMBL/GenBank/DDBJ whole genome shotgun (WGS) entry which is preliminary data.</text>
</comment>
<dbReference type="Proteomes" id="UP000536100">
    <property type="component" value="Unassembled WGS sequence"/>
</dbReference>
<protein>
    <submittedName>
        <fullName evidence="2">Adenine deaminase</fullName>
        <ecNumber evidence="2">3.5.4.2</ecNumber>
    </submittedName>
</protein>
<keyword evidence="2" id="KW-0378">Hydrolase</keyword>
<dbReference type="GO" id="GO:0000034">
    <property type="term" value="F:adenine deaminase activity"/>
    <property type="evidence" value="ECO:0007669"/>
    <property type="project" value="UniProtKB-EC"/>
</dbReference>
<proteinExistence type="predicted"/>
<feature type="domain" description="Adenine deaminase C-terminal" evidence="1">
    <location>
        <begin position="1"/>
        <end position="50"/>
    </location>
</feature>
<dbReference type="EC" id="3.5.4.2" evidence="2"/>
<dbReference type="Pfam" id="PF13382">
    <property type="entry name" value="Adenine_deam_C"/>
    <property type="match status" value="1"/>
</dbReference>
<reference evidence="2 3" key="1">
    <citation type="submission" date="2020-08" db="EMBL/GenBank/DDBJ databases">
        <title>Genomic Encyclopedia of Type Strains, Phase IV (KMG-IV): sequencing the most valuable type-strain genomes for metagenomic binning, comparative biology and taxonomic classification.</title>
        <authorList>
            <person name="Goeker M."/>
        </authorList>
    </citation>
    <scope>NUCLEOTIDE SEQUENCE [LARGE SCALE GENOMIC DNA]</scope>
    <source>
        <strain evidence="2 3">DSM 17989</strain>
    </source>
</reference>
<evidence type="ECO:0000313" key="3">
    <source>
        <dbReference type="Proteomes" id="UP000536100"/>
    </source>
</evidence>
<dbReference type="EMBL" id="JACHFB010000014">
    <property type="protein sequence ID" value="MBB6213837.1"/>
    <property type="molecule type" value="Genomic_DNA"/>
</dbReference>
<dbReference type="InterPro" id="IPR026912">
    <property type="entry name" value="Adenine_deam_C"/>
</dbReference>
<evidence type="ECO:0000313" key="2">
    <source>
        <dbReference type="EMBL" id="MBB6213837.1"/>
    </source>
</evidence>
<organism evidence="2 3">
    <name type="scientific">Borreliella californiensis</name>
    <dbReference type="NCBI Taxonomy" id="373543"/>
    <lineage>
        <taxon>Bacteria</taxon>
        <taxon>Pseudomonadati</taxon>
        <taxon>Spirochaetota</taxon>
        <taxon>Spirochaetia</taxon>
        <taxon>Spirochaetales</taxon>
        <taxon>Borreliaceae</taxon>
        <taxon>Borreliella</taxon>
    </lineage>
</organism>
<accession>A0A7W9ZNV9</accession>